<comment type="caution">
    <text evidence="2">The sequence shown here is derived from an EMBL/GenBank/DDBJ whole genome shotgun (WGS) entry which is preliminary data.</text>
</comment>
<name>A0AAV7SJN3_PLEWA</name>
<protein>
    <submittedName>
        <fullName evidence="2">Uncharacterized protein</fullName>
    </submittedName>
</protein>
<evidence type="ECO:0000313" key="3">
    <source>
        <dbReference type="Proteomes" id="UP001066276"/>
    </source>
</evidence>
<dbReference type="Proteomes" id="UP001066276">
    <property type="component" value="Chromosome 4_2"/>
</dbReference>
<keyword evidence="3" id="KW-1185">Reference proteome</keyword>
<dbReference type="EMBL" id="JANPWB010000008">
    <property type="protein sequence ID" value="KAJ1164303.1"/>
    <property type="molecule type" value="Genomic_DNA"/>
</dbReference>
<gene>
    <name evidence="2" type="ORF">NDU88_004748</name>
</gene>
<accession>A0AAV7SJN3</accession>
<feature type="region of interest" description="Disordered" evidence="1">
    <location>
        <begin position="177"/>
        <end position="271"/>
    </location>
</feature>
<evidence type="ECO:0000256" key="1">
    <source>
        <dbReference type="SAM" id="MobiDB-lite"/>
    </source>
</evidence>
<feature type="compositionally biased region" description="Pro residues" evidence="1">
    <location>
        <begin position="197"/>
        <end position="208"/>
    </location>
</feature>
<reference evidence="2" key="1">
    <citation type="journal article" date="2022" name="bioRxiv">
        <title>Sequencing and chromosome-scale assembly of the giantPleurodeles waltlgenome.</title>
        <authorList>
            <person name="Brown T."/>
            <person name="Elewa A."/>
            <person name="Iarovenko S."/>
            <person name="Subramanian E."/>
            <person name="Araus A.J."/>
            <person name="Petzold A."/>
            <person name="Susuki M."/>
            <person name="Suzuki K.-i.T."/>
            <person name="Hayashi T."/>
            <person name="Toyoda A."/>
            <person name="Oliveira C."/>
            <person name="Osipova E."/>
            <person name="Leigh N.D."/>
            <person name="Simon A."/>
            <person name="Yun M.H."/>
        </authorList>
    </citation>
    <scope>NUCLEOTIDE SEQUENCE</scope>
    <source>
        <strain evidence="2">20211129_DDA</strain>
        <tissue evidence="2">Liver</tissue>
    </source>
</reference>
<dbReference type="AlphaFoldDB" id="A0AAV7SJN3"/>
<organism evidence="2 3">
    <name type="scientific">Pleurodeles waltl</name>
    <name type="common">Iberian ribbed newt</name>
    <dbReference type="NCBI Taxonomy" id="8319"/>
    <lineage>
        <taxon>Eukaryota</taxon>
        <taxon>Metazoa</taxon>
        <taxon>Chordata</taxon>
        <taxon>Craniata</taxon>
        <taxon>Vertebrata</taxon>
        <taxon>Euteleostomi</taxon>
        <taxon>Amphibia</taxon>
        <taxon>Batrachia</taxon>
        <taxon>Caudata</taxon>
        <taxon>Salamandroidea</taxon>
        <taxon>Salamandridae</taxon>
        <taxon>Pleurodelinae</taxon>
        <taxon>Pleurodeles</taxon>
    </lineage>
</organism>
<sequence length="318" mass="33409">MWGRFSCPSRGISASSLPFPLCRQRPSYVRTLTPRVPAVVLSAKWGTSIPGRPKWSASSTSQGNPPSASFVEFAYSLNAFSELSLSFTGGFPSGGVGLTPFPQFDAIMDCFQPQAGTSPPRVIGLQRPRNCPQGPFAIRHSRWGPALTSQICHRSRPGSVSGRAACRCLHGPGPAFTGGRARFPIQRGPSASKDGSPGPPTAAPPPPGQRGDPANVRAVSGPSAPAPRRRAPGLEAAAPITELGRWPLSVRSARSRSKTPPGVAAGTQQPLVRSPAQRTQLCLNRPGDGTFLVDFLVGPSGARDLGVRHLQTLGHGRP</sequence>
<evidence type="ECO:0000313" key="2">
    <source>
        <dbReference type="EMBL" id="KAJ1164303.1"/>
    </source>
</evidence>
<proteinExistence type="predicted"/>